<dbReference type="GO" id="GO:0003677">
    <property type="term" value="F:DNA binding"/>
    <property type="evidence" value="ECO:0007669"/>
    <property type="project" value="UniProtKB-KW"/>
</dbReference>
<dbReference type="Pfam" id="PF17854">
    <property type="entry name" value="FtsK_alpha"/>
    <property type="match status" value="1"/>
</dbReference>
<feature type="transmembrane region" description="Helical" evidence="16">
    <location>
        <begin position="50"/>
        <end position="72"/>
    </location>
</feature>
<dbReference type="InterPro" id="IPR002543">
    <property type="entry name" value="FtsK_dom"/>
</dbReference>
<dbReference type="SUPFAM" id="SSF52540">
    <property type="entry name" value="P-loop containing nucleoside triphosphate hydrolases"/>
    <property type="match status" value="1"/>
</dbReference>
<keyword evidence="19" id="KW-1185">Reference proteome</keyword>
<evidence type="ECO:0000256" key="11">
    <source>
        <dbReference type="ARBA" id="ARBA00023125"/>
    </source>
</evidence>
<evidence type="ECO:0000313" key="18">
    <source>
        <dbReference type="EMBL" id="SHG84342.1"/>
    </source>
</evidence>
<dbReference type="FunFam" id="3.40.50.300:FF:000209">
    <property type="entry name" value="Cell division protein FtsK"/>
    <property type="match status" value="1"/>
</dbReference>
<evidence type="ECO:0000256" key="3">
    <source>
        <dbReference type="ARBA" id="ARBA00020887"/>
    </source>
</evidence>
<evidence type="ECO:0000256" key="14">
    <source>
        <dbReference type="PROSITE-ProRule" id="PRU00289"/>
    </source>
</evidence>
<name>A0A1M5N4H9_9GAMM</name>
<dbReference type="Pfam" id="PF01580">
    <property type="entry name" value="FtsK_SpoIIIE"/>
    <property type="match status" value="1"/>
</dbReference>
<organism evidence="18 19">
    <name type="scientific">Ferrimonas marina</name>
    <dbReference type="NCBI Taxonomy" id="299255"/>
    <lineage>
        <taxon>Bacteria</taxon>
        <taxon>Pseudomonadati</taxon>
        <taxon>Pseudomonadota</taxon>
        <taxon>Gammaproteobacteria</taxon>
        <taxon>Alteromonadales</taxon>
        <taxon>Ferrimonadaceae</taxon>
        <taxon>Ferrimonas</taxon>
    </lineage>
</organism>
<evidence type="ECO:0000259" key="17">
    <source>
        <dbReference type="PROSITE" id="PS50901"/>
    </source>
</evidence>
<dbReference type="PANTHER" id="PTHR22683">
    <property type="entry name" value="SPORULATION PROTEIN RELATED"/>
    <property type="match status" value="1"/>
</dbReference>
<keyword evidence="12 16" id="KW-0472">Membrane</keyword>
<evidence type="ECO:0000313" key="19">
    <source>
        <dbReference type="Proteomes" id="UP000184268"/>
    </source>
</evidence>
<dbReference type="Proteomes" id="UP000184268">
    <property type="component" value="Unassembled WGS sequence"/>
</dbReference>
<dbReference type="SMART" id="SM00843">
    <property type="entry name" value="Ftsk_gamma"/>
    <property type="match status" value="1"/>
</dbReference>
<keyword evidence="4" id="KW-1003">Cell membrane</keyword>
<feature type="domain" description="FtsK" evidence="17">
    <location>
        <begin position="423"/>
        <end position="636"/>
    </location>
</feature>
<evidence type="ECO:0000256" key="7">
    <source>
        <dbReference type="ARBA" id="ARBA00022741"/>
    </source>
</evidence>
<evidence type="ECO:0000256" key="4">
    <source>
        <dbReference type="ARBA" id="ARBA00022475"/>
    </source>
</evidence>
<keyword evidence="7 14" id="KW-0547">Nucleotide-binding</keyword>
<feature type="region of interest" description="Disordered" evidence="15">
    <location>
        <begin position="231"/>
        <end position="257"/>
    </location>
</feature>
<dbReference type="PANTHER" id="PTHR22683:SF41">
    <property type="entry name" value="DNA TRANSLOCASE FTSK"/>
    <property type="match status" value="1"/>
</dbReference>
<gene>
    <name evidence="18" type="ORF">SAMN02745129_0889</name>
</gene>
<evidence type="ECO:0000256" key="12">
    <source>
        <dbReference type="ARBA" id="ARBA00023136"/>
    </source>
</evidence>
<evidence type="ECO:0000256" key="13">
    <source>
        <dbReference type="ARBA" id="ARBA00023306"/>
    </source>
</evidence>
<dbReference type="FunFam" id="3.30.980.40:FF:000001">
    <property type="entry name" value="DNA translocase FtsK"/>
    <property type="match status" value="1"/>
</dbReference>
<keyword evidence="11" id="KW-0238">DNA-binding</keyword>
<feature type="transmembrane region" description="Helical" evidence="16">
    <location>
        <begin position="154"/>
        <end position="176"/>
    </location>
</feature>
<dbReference type="Pfam" id="PF09397">
    <property type="entry name" value="FtsK_gamma"/>
    <property type="match status" value="1"/>
</dbReference>
<evidence type="ECO:0000256" key="8">
    <source>
        <dbReference type="ARBA" id="ARBA00022829"/>
    </source>
</evidence>
<dbReference type="GO" id="GO:0005524">
    <property type="term" value="F:ATP binding"/>
    <property type="evidence" value="ECO:0007669"/>
    <property type="project" value="UniProtKB-UniRule"/>
</dbReference>
<keyword evidence="9 14" id="KW-0067">ATP-binding</keyword>
<dbReference type="InterPro" id="IPR027417">
    <property type="entry name" value="P-loop_NTPase"/>
</dbReference>
<accession>A0A1M5N4H9</accession>
<dbReference type="InterPro" id="IPR018541">
    <property type="entry name" value="Ftsk_gamma"/>
</dbReference>
<keyword evidence="6 16" id="KW-0812">Transmembrane</keyword>
<evidence type="ECO:0000256" key="2">
    <source>
        <dbReference type="ARBA" id="ARBA00006474"/>
    </source>
</evidence>
<dbReference type="SUPFAM" id="SSF46785">
    <property type="entry name" value="Winged helix' DNA-binding domain"/>
    <property type="match status" value="1"/>
</dbReference>
<dbReference type="PROSITE" id="PS50901">
    <property type="entry name" value="FTSK"/>
    <property type="match status" value="1"/>
</dbReference>
<dbReference type="InterPro" id="IPR050206">
    <property type="entry name" value="FtsK/SpoIIIE/SftA"/>
</dbReference>
<keyword evidence="8" id="KW-0159">Chromosome partition</keyword>
<feature type="binding site" evidence="14">
    <location>
        <begin position="440"/>
        <end position="447"/>
    </location>
    <ligand>
        <name>ATP</name>
        <dbReference type="ChEBI" id="CHEBI:30616"/>
    </ligand>
</feature>
<evidence type="ECO:0000256" key="5">
    <source>
        <dbReference type="ARBA" id="ARBA00022618"/>
    </source>
</evidence>
<dbReference type="InterPro" id="IPR041027">
    <property type="entry name" value="FtsK_alpha"/>
</dbReference>
<proteinExistence type="inferred from homology"/>
<dbReference type="Gene3D" id="3.40.50.300">
    <property type="entry name" value="P-loop containing nucleotide triphosphate hydrolases"/>
    <property type="match status" value="1"/>
</dbReference>
<evidence type="ECO:0000256" key="1">
    <source>
        <dbReference type="ARBA" id="ARBA00004651"/>
    </source>
</evidence>
<evidence type="ECO:0000256" key="15">
    <source>
        <dbReference type="SAM" id="MobiDB-lite"/>
    </source>
</evidence>
<evidence type="ECO:0000256" key="9">
    <source>
        <dbReference type="ARBA" id="ARBA00022840"/>
    </source>
</evidence>
<feature type="transmembrane region" description="Helical" evidence="16">
    <location>
        <begin position="84"/>
        <end position="104"/>
    </location>
</feature>
<dbReference type="STRING" id="299255.SAMN02745129_0889"/>
<feature type="region of interest" description="Disordered" evidence="15">
    <location>
        <begin position="760"/>
        <end position="781"/>
    </location>
</feature>
<evidence type="ECO:0000256" key="6">
    <source>
        <dbReference type="ARBA" id="ARBA00022692"/>
    </source>
</evidence>
<comment type="subcellular location">
    <subcellularLocation>
        <location evidence="1">Cell membrane</location>
        <topology evidence="1">Multi-pass membrane protein</topology>
    </subcellularLocation>
</comment>
<sequence>MILTTLTALFTLFAIATYHPADPGWSQVAFDGEVRNAMGMVGAWLADVLLFVFGVTAYLIPIVVALVGWLAFHQAYHLDELDYFSIGLRLIGFLITFLSLSTLASMNADDIHYFSAGGVIGDVMASAMLPIFNFIGTTLILLCFIAAGFTLMTGISWISLAEWLGAGIVAIGQWLWALPKRERPQASEDTQGFMAVAERFKGPQPALEAASLPEPSVDLTASRIEPELVADLPSEPEPLPEASVTPPWQSDEPEDANELEPYLETALKKERRQKGLPEDLPVAVPTAPMPTLELLDRPNKSQNPISREELDGIARLVEAKLLDFNIQATVVDVHPGPVITRFELDLAPGVKVSKITNLAKDLARALSAVSVRVVEVIPGKSVIGLELPNKHREIVYLRDVLGSPNFESSASQLTMVLGQDISGQAVVVDLAKMPHLLVAGTTGSGKSVGVNVMILSLLYKSTPEDVRLIMIDPKMLELSVYEGIPHLLCEVVTDMKEASNALRWCVGEMERRYKLMSALGVRNLKGYNAKVTEAIERGEPITDPFWQPEQSMETEAPVLEKLPSIVVVVDEFADMMMIVGKKVEELIARIAQKARAAGIHLILATQRPSVDVITGLIKANIPTRMAFQVSSRVDSRTILDQQGAEQLLGQGDMLYLPPGTGVPIRVHGAFVDDHEVHKVVADWSARAKPQYVDEILSGESAGEVVLLPGEAADSDTEKDALYDEAVAFVLESRRASISSVQRKLKIGYNRAARLVEQMEHSGLVSPPGHNGNREVLVPGQD</sequence>
<dbReference type="Gene3D" id="3.30.980.40">
    <property type="match status" value="1"/>
</dbReference>
<protein>
    <recommendedName>
        <fullName evidence="3">DNA translocase FtsK</fullName>
    </recommendedName>
</protein>
<dbReference type="GO" id="GO:0007059">
    <property type="term" value="P:chromosome segregation"/>
    <property type="evidence" value="ECO:0007669"/>
    <property type="project" value="UniProtKB-KW"/>
</dbReference>
<keyword evidence="5" id="KW-0132">Cell division</keyword>
<evidence type="ECO:0000256" key="10">
    <source>
        <dbReference type="ARBA" id="ARBA00022989"/>
    </source>
</evidence>
<feature type="transmembrane region" description="Helical" evidence="16">
    <location>
        <begin position="124"/>
        <end position="147"/>
    </location>
</feature>
<dbReference type="CDD" id="cd01127">
    <property type="entry name" value="TrwB_TraG_TraD_VirD4"/>
    <property type="match status" value="1"/>
</dbReference>
<keyword evidence="13" id="KW-0131">Cell cycle</keyword>
<dbReference type="Gene3D" id="1.10.10.10">
    <property type="entry name" value="Winged helix-like DNA-binding domain superfamily/Winged helix DNA-binding domain"/>
    <property type="match status" value="1"/>
</dbReference>
<comment type="similarity">
    <text evidence="2">Belongs to the FtsK/SpoIIIE/SftA family.</text>
</comment>
<evidence type="ECO:0000256" key="16">
    <source>
        <dbReference type="SAM" id="Phobius"/>
    </source>
</evidence>
<dbReference type="AlphaFoldDB" id="A0A1M5N4H9"/>
<dbReference type="GO" id="GO:0051301">
    <property type="term" value="P:cell division"/>
    <property type="evidence" value="ECO:0007669"/>
    <property type="project" value="UniProtKB-KW"/>
</dbReference>
<reference evidence="18 19" key="1">
    <citation type="submission" date="2016-11" db="EMBL/GenBank/DDBJ databases">
        <authorList>
            <person name="Jaros S."/>
            <person name="Januszkiewicz K."/>
            <person name="Wedrychowicz H."/>
        </authorList>
    </citation>
    <scope>NUCLEOTIDE SEQUENCE [LARGE SCALE GENOMIC DNA]</scope>
    <source>
        <strain evidence="18 19">DSM 16917</strain>
    </source>
</reference>
<keyword evidence="10 16" id="KW-1133">Transmembrane helix</keyword>
<dbReference type="InterPro" id="IPR025199">
    <property type="entry name" value="FtsK_4TM"/>
</dbReference>
<dbReference type="Pfam" id="PF13491">
    <property type="entry name" value="FtsK_4TM"/>
    <property type="match status" value="1"/>
</dbReference>
<dbReference type="GO" id="GO:0005886">
    <property type="term" value="C:plasma membrane"/>
    <property type="evidence" value="ECO:0007669"/>
    <property type="project" value="UniProtKB-SubCell"/>
</dbReference>
<dbReference type="EMBL" id="FQXG01000001">
    <property type="protein sequence ID" value="SHG84342.1"/>
    <property type="molecule type" value="Genomic_DNA"/>
</dbReference>
<dbReference type="InterPro" id="IPR036390">
    <property type="entry name" value="WH_DNA-bd_sf"/>
</dbReference>
<dbReference type="InterPro" id="IPR036388">
    <property type="entry name" value="WH-like_DNA-bd_sf"/>
</dbReference>